<feature type="binding site" evidence="6">
    <location>
        <position position="41"/>
    </location>
    <ligand>
        <name>[4Fe-4S] cluster</name>
        <dbReference type="ChEBI" id="CHEBI:49883"/>
        <label>1</label>
    </ligand>
</feature>
<evidence type="ECO:0000256" key="5">
    <source>
        <dbReference type="ARBA" id="ARBA00023014"/>
    </source>
</evidence>
<dbReference type="PROSITE" id="PS00198">
    <property type="entry name" value="4FE4S_FER_1"/>
    <property type="match status" value="2"/>
</dbReference>
<dbReference type="Pfam" id="PF13187">
    <property type="entry name" value="Fer4_9"/>
    <property type="match status" value="1"/>
</dbReference>
<dbReference type="InterPro" id="IPR017900">
    <property type="entry name" value="4Fe4S_Fe_S_CS"/>
</dbReference>
<protein>
    <recommendedName>
        <fullName evidence="6">Ferredoxin-type protein NapF</fullName>
    </recommendedName>
</protein>
<feature type="binding site" evidence="6">
    <location>
        <position position="51"/>
    </location>
    <ligand>
        <name>[4Fe-4S] cluster</name>
        <dbReference type="ChEBI" id="CHEBI:49883"/>
        <label>1</label>
    </ligand>
</feature>
<dbReference type="EMBL" id="JAUYVI010000001">
    <property type="protein sequence ID" value="MDQ7246374.1"/>
    <property type="molecule type" value="Genomic_DNA"/>
</dbReference>
<organism evidence="8 9">
    <name type="scientific">Dongia sedimenti</name>
    <dbReference type="NCBI Taxonomy" id="3064282"/>
    <lineage>
        <taxon>Bacteria</taxon>
        <taxon>Pseudomonadati</taxon>
        <taxon>Pseudomonadota</taxon>
        <taxon>Alphaproteobacteria</taxon>
        <taxon>Rhodospirillales</taxon>
        <taxon>Dongiaceae</taxon>
        <taxon>Dongia</taxon>
    </lineage>
</organism>
<feature type="binding site" evidence="6">
    <location>
        <position position="78"/>
    </location>
    <ligand>
        <name>[4Fe-4S] cluster</name>
        <dbReference type="ChEBI" id="CHEBI:49883"/>
        <label>2</label>
    </ligand>
</feature>
<dbReference type="CDD" id="cd10564">
    <property type="entry name" value="NapF_like"/>
    <property type="match status" value="1"/>
</dbReference>
<dbReference type="PROSITE" id="PS51379">
    <property type="entry name" value="4FE4S_FER_2"/>
    <property type="match status" value="3"/>
</dbReference>
<feature type="binding site" evidence="6">
    <location>
        <position position="151"/>
    </location>
    <ligand>
        <name>[4Fe-4S] cluster</name>
        <dbReference type="ChEBI" id="CHEBI:49883"/>
        <label>3</label>
    </ligand>
</feature>
<keyword evidence="9" id="KW-1185">Reference proteome</keyword>
<dbReference type="InterPro" id="IPR017896">
    <property type="entry name" value="4Fe4S_Fe-S-bd"/>
</dbReference>
<keyword evidence="5 6" id="KW-0411">Iron-sulfur</keyword>
<comment type="subunit">
    <text evidence="6">Interacts with the cytoplasmic NapA precursor.</text>
</comment>
<accession>A0ABU0YF90</accession>
<feature type="binding site" evidence="6">
    <location>
        <position position="154"/>
    </location>
    <ligand>
        <name>[4Fe-4S] cluster</name>
        <dbReference type="ChEBI" id="CHEBI:49883"/>
        <label>3</label>
    </ligand>
</feature>
<dbReference type="PANTHER" id="PTHR24960:SF79">
    <property type="entry name" value="PHOTOSYSTEM I IRON-SULFUR CENTER"/>
    <property type="match status" value="1"/>
</dbReference>
<comment type="similarity">
    <text evidence="6">Belongs to the NapF family.</text>
</comment>
<dbReference type="InterPro" id="IPR050157">
    <property type="entry name" value="PSI_iron-sulfur_center"/>
</dbReference>
<comment type="caution">
    <text evidence="8">The sequence shown here is derived from an EMBL/GenBank/DDBJ whole genome shotgun (WGS) entry which is preliminary data.</text>
</comment>
<reference evidence="9" key="1">
    <citation type="submission" date="2023-08" db="EMBL/GenBank/DDBJ databases">
        <title>Rhodospirillaceae gen. nov., a novel taxon isolated from the Yangtze River Yuezi River estuary sludge.</title>
        <authorList>
            <person name="Ruan L."/>
        </authorList>
    </citation>
    <scope>NUCLEOTIDE SEQUENCE [LARGE SCALE GENOMIC DNA]</scope>
    <source>
        <strain evidence="9">R-7</strain>
    </source>
</reference>
<feature type="binding site" evidence="6">
    <location>
        <position position="44"/>
    </location>
    <ligand>
        <name>[4Fe-4S] cluster</name>
        <dbReference type="ChEBI" id="CHEBI:49883"/>
        <label>1</label>
    </ligand>
</feature>
<name>A0ABU0YF90_9PROT</name>
<feature type="binding site" evidence="6">
    <location>
        <position position="47"/>
    </location>
    <ligand>
        <name>[4Fe-4S] cluster</name>
        <dbReference type="ChEBI" id="CHEBI:49883"/>
        <label>1</label>
    </ligand>
</feature>
<dbReference type="InterPro" id="IPR004496">
    <property type="entry name" value="NapF"/>
</dbReference>
<evidence type="ECO:0000256" key="3">
    <source>
        <dbReference type="ARBA" id="ARBA00022737"/>
    </source>
</evidence>
<dbReference type="PANTHER" id="PTHR24960">
    <property type="entry name" value="PHOTOSYSTEM I IRON-SULFUR CENTER-RELATED"/>
    <property type="match status" value="1"/>
</dbReference>
<gene>
    <name evidence="6" type="primary">napF</name>
    <name evidence="8" type="ORF">Q8A70_01790</name>
</gene>
<feature type="binding site" evidence="6">
    <location>
        <position position="157"/>
    </location>
    <ligand>
        <name>[4Fe-4S] cluster</name>
        <dbReference type="ChEBI" id="CHEBI:49883"/>
        <label>3</label>
    </ligand>
</feature>
<keyword evidence="6" id="KW-0963">Cytoplasm</keyword>
<evidence type="ECO:0000256" key="2">
    <source>
        <dbReference type="ARBA" id="ARBA00022723"/>
    </source>
</evidence>
<evidence type="ECO:0000313" key="8">
    <source>
        <dbReference type="EMBL" id="MDQ7246374.1"/>
    </source>
</evidence>
<feature type="domain" description="4Fe-4S ferredoxin-type" evidence="7">
    <location>
        <begin position="32"/>
        <end position="61"/>
    </location>
</feature>
<proteinExistence type="inferred from homology"/>
<dbReference type="Proteomes" id="UP001230156">
    <property type="component" value="Unassembled WGS sequence"/>
</dbReference>
<dbReference type="Pfam" id="PF00037">
    <property type="entry name" value="Fer4"/>
    <property type="match status" value="1"/>
</dbReference>
<keyword evidence="4 6" id="KW-0408">Iron</keyword>
<dbReference type="SUPFAM" id="SSF54862">
    <property type="entry name" value="4Fe-4S ferredoxins"/>
    <property type="match status" value="1"/>
</dbReference>
<feature type="domain" description="4Fe-4S ferredoxin-type" evidence="7">
    <location>
        <begin position="62"/>
        <end position="95"/>
    </location>
</feature>
<feature type="binding site" evidence="6">
    <location>
        <position position="85"/>
    </location>
    <ligand>
        <name>[4Fe-4S] cluster</name>
        <dbReference type="ChEBI" id="CHEBI:49883"/>
        <label>2</label>
    </ligand>
</feature>
<evidence type="ECO:0000313" key="9">
    <source>
        <dbReference type="Proteomes" id="UP001230156"/>
    </source>
</evidence>
<comment type="cofactor">
    <cofactor evidence="6">
        <name>[4Fe-4S] cluster</name>
        <dbReference type="ChEBI" id="CHEBI:49883"/>
    </cofactor>
</comment>
<evidence type="ECO:0000256" key="1">
    <source>
        <dbReference type="ARBA" id="ARBA00022485"/>
    </source>
</evidence>
<keyword evidence="2 6" id="KW-0479">Metal-binding</keyword>
<feature type="binding site" evidence="6">
    <location>
        <position position="81"/>
    </location>
    <ligand>
        <name>[4Fe-4S] cluster</name>
        <dbReference type="ChEBI" id="CHEBI:49883"/>
        <label>2</label>
    </ligand>
</feature>
<comment type="function">
    <text evidence="6">Could be involved in the maturation of NapA, the catalytic subunit of the periplasmic nitrate reductase, before its export into the periplasm.</text>
</comment>
<sequence>MSGASIDKTRRAFLFGATAEPQSDTALRLPWSLPGAFLDACTGCGSCVTACPEGIVSLDGSSRPMVDFRRGSGLCTFCGACADICPEPVFLASTARAATPPWTLRAAIGANCLTHDGVMCQSCKDACGDAAIRFVYAAGRIAQPMIDLDRCTGCGACVDPCPAEAIEIHRAVADA</sequence>
<dbReference type="RefSeq" id="WP_379953758.1">
    <property type="nucleotide sequence ID" value="NZ_JAUYVI010000001.1"/>
</dbReference>
<dbReference type="Gene3D" id="3.30.70.20">
    <property type="match status" value="2"/>
</dbReference>
<feature type="binding site" evidence="6">
    <location>
        <position position="75"/>
    </location>
    <ligand>
        <name>[4Fe-4S] cluster</name>
        <dbReference type="ChEBI" id="CHEBI:49883"/>
        <label>2</label>
    </ligand>
</feature>
<evidence type="ECO:0000256" key="4">
    <source>
        <dbReference type="ARBA" id="ARBA00023004"/>
    </source>
</evidence>
<feature type="domain" description="4Fe-4S ferredoxin-type" evidence="7">
    <location>
        <begin position="142"/>
        <end position="171"/>
    </location>
</feature>
<keyword evidence="3 6" id="KW-0677">Repeat</keyword>
<feature type="binding site" evidence="6">
    <location>
        <position position="161"/>
    </location>
    <ligand>
        <name>[4Fe-4S] cluster</name>
        <dbReference type="ChEBI" id="CHEBI:49883"/>
        <label>3</label>
    </ligand>
</feature>
<comment type="subcellular location">
    <subcellularLocation>
        <location evidence="6">Cytoplasm</location>
    </subcellularLocation>
</comment>
<evidence type="ECO:0000256" key="6">
    <source>
        <dbReference type="HAMAP-Rule" id="MF_02201"/>
    </source>
</evidence>
<dbReference type="HAMAP" id="MF_02201">
    <property type="entry name" value="NapF"/>
    <property type="match status" value="1"/>
</dbReference>
<keyword evidence="1 6" id="KW-0004">4Fe-4S</keyword>
<evidence type="ECO:0000259" key="7">
    <source>
        <dbReference type="PROSITE" id="PS51379"/>
    </source>
</evidence>